<evidence type="ECO:0000256" key="2">
    <source>
        <dbReference type="SAM" id="SignalP"/>
    </source>
</evidence>
<keyword evidence="2" id="KW-0732">Signal</keyword>
<evidence type="ECO:0000256" key="1">
    <source>
        <dbReference type="SAM" id="MobiDB-lite"/>
    </source>
</evidence>
<keyword evidence="4" id="KW-1185">Reference proteome</keyword>
<feature type="region of interest" description="Disordered" evidence="1">
    <location>
        <begin position="235"/>
        <end position="279"/>
    </location>
</feature>
<feature type="region of interest" description="Disordered" evidence="1">
    <location>
        <begin position="308"/>
        <end position="327"/>
    </location>
</feature>
<dbReference type="EMBL" id="JAPCXB010000203">
    <property type="protein sequence ID" value="KAJ1604958.1"/>
    <property type="molecule type" value="Genomic_DNA"/>
</dbReference>
<proteinExistence type="predicted"/>
<sequence>MNVVLLALICFAGVQTSIATGPSQMYAGAISADSASNVPVRVRGLVAQNSLDQMLLILDGRVVPGAEIEEGERIGALSSLNSAQQGQTVPPTSDVREIAILSPCKARIEEIYCVSNTIVAAENNNGAMSPKYILSFSCVNYPGQLKVNRKTDSEGLLEVAIVSKDGHLVVDAPDSEYVQEGGVLLGIWADNQLFLRYEATGAIQSVQTAYPKSQMMNQRFGEGVTLLRFELQAPAAPQSVSPPTQTDYLSQGEPPKEISVSAQEQSEGEASKEPSVSDIEMDQSIQPLEASPDNQEAAPESGHLEDLEADAEGADSAPGEESPSKLPIEVALDNSAITYSIMMRNHLRKSRLHNVIQDLDLPYQKPKWIARAPCSGVITSRMLGPSLKRIAQGTVYASIECSSKKKREGSQGASGQEIHLIMPFSMKIGQIKADFRETGEEGLYSARVSKNQCILSGKLVQESKDIPAHVIYGKFQLVTAPCSGVLEITTQVGTSVKRRDSIFQVDCADSPRDPIMHGVTTRAGLVTKFFREDGTDVKTGEAIAIVRNNWKILTSPCDGILMYTEGPGLAKTGTNIAVVICNDDKSRRKNIQATKPFMILENILPNPSFVTRKQPVVVVDASKLAWDVSDELDSSNTISKVYSPSNTKNNIKDSKLPPGVLIQNVVSPCRGHLFREMQLKVGSQIDENAIFARIKCNKKKQYSLVSGKTAIILQNNVYEQLGAEMINNYEPETFQVSKGSSIIQIMFIDNLKHHVITSPCDGYGYTFNSAGNKVSKGKYFAAIQCRDEKNNKKTQKIKAVKDMSIVSSYISFKKKFFKGDPLFITVESN</sequence>
<dbReference type="Proteomes" id="UP001071777">
    <property type="component" value="Unassembled WGS sequence"/>
</dbReference>
<gene>
    <name evidence="3" type="ORF">OJ252_3599</name>
</gene>
<organism evidence="3 4">
    <name type="scientific">Cryptosporidium canis</name>
    <dbReference type="NCBI Taxonomy" id="195482"/>
    <lineage>
        <taxon>Eukaryota</taxon>
        <taxon>Sar</taxon>
        <taxon>Alveolata</taxon>
        <taxon>Apicomplexa</taxon>
        <taxon>Conoidasida</taxon>
        <taxon>Coccidia</taxon>
        <taxon>Eucoccidiorida</taxon>
        <taxon>Eimeriorina</taxon>
        <taxon>Cryptosporidiidae</taxon>
        <taxon>Cryptosporidium</taxon>
    </lineage>
</organism>
<feature type="signal peptide" evidence="2">
    <location>
        <begin position="1"/>
        <end position="19"/>
    </location>
</feature>
<comment type="caution">
    <text evidence="3">The sequence shown here is derived from an EMBL/GenBank/DDBJ whole genome shotgun (WGS) entry which is preliminary data.</text>
</comment>
<evidence type="ECO:0000313" key="4">
    <source>
        <dbReference type="Proteomes" id="UP001071777"/>
    </source>
</evidence>
<name>A0ABQ8P2B4_9CRYT</name>
<accession>A0ABQ8P2B4</accession>
<protein>
    <submittedName>
        <fullName evidence="3">Uncharacterized protein</fullName>
    </submittedName>
</protein>
<evidence type="ECO:0000313" key="3">
    <source>
        <dbReference type="EMBL" id="KAJ1604958.1"/>
    </source>
</evidence>
<reference evidence="3" key="1">
    <citation type="submission" date="2022-10" db="EMBL/GenBank/DDBJ databases">
        <title>Adaptive evolution leads to modifications in subtelomeric GC content in a zoonotic Cryptosporidium species.</title>
        <authorList>
            <person name="Li J."/>
            <person name="Feng Y."/>
            <person name="Xiao L."/>
        </authorList>
    </citation>
    <scope>NUCLEOTIDE SEQUENCE</scope>
    <source>
        <strain evidence="3">25894</strain>
    </source>
</reference>
<feature type="chain" id="PRO_5045043455" evidence="2">
    <location>
        <begin position="20"/>
        <end position="829"/>
    </location>
</feature>